<dbReference type="RefSeq" id="WP_259659709.1">
    <property type="nucleotide sequence ID" value="NZ_JAHXRI010000001.1"/>
</dbReference>
<evidence type="ECO:0000256" key="3">
    <source>
        <dbReference type="ARBA" id="ARBA00012438"/>
    </source>
</evidence>
<dbReference type="InterPro" id="IPR005467">
    <property type="entry name" value="His_kinase_dom"/>
</dbReference>
<evidence type="ECO:0000259" key="16">
    <source>
        <dbReference type="PROSITE" id="PS50109"/>
    </source>
</evidence>
<dbReference type="Gene3D" id="1.10.287.130">
    <property type="match status" value="1"/>
</dbReference>
<evidence type="ECO:0000256" key="6">
    <source>
        <dbReference type="ARBA" id="ARBA00022553"/>
    </source>
</evidence>
<feature type="domain" description="HAMP" evidence="17">
    <location>
        <begin position="202"/>
        <end position="254"/>
    </location>
</feature>
<dbReference type="PROSITE" id="PS50885">
    <property type="entry name" value="HAMP"/>
    <property type="match status" value="1"/>
</dbReference>
<gene>
    <name evidence="18" type="ORF">KZZ10_01460</name>
</gene>
<keyword evidence="8 15" id="KW-0812">Transmembrane</keyword>
<dbReference type="InterPro" id="IPR003660">
    <property type="entry name" value="HAMP_dom"/>
</dbReference>
<proteinExistence type="predicted"/>
<feature type="transmembrane region" description="Helical" evidence="15">
    <location>
        <begin position="12"/>
        <end position="32"/>
    </location>
</feature>
<keyword evidence="19" id="KW-1185">Reference proteome</keyword>
<dbReference type="Pfam" id="PF02518">
    <property type="entry name" value="HATPase_c"/>
    <property type="match status" value="1"/>
</dbReference>
<evidence type="ECO:0000256" key="9">
    <source>
        <dbReference type="ARBA" id="ARBA00022741"/>
    </source>
</evidence>
<organism evidence="18 19">
    <name type="scientific">Zwartia hollandica</name>
    <dbReference type="NCBI Taxonomy" id="324606"/>
    <lineage>
        <taxon>Bacteria</taxon>
        <taxon>Pseudomonadati</taxon>
        <taxon>Pseudomonadota</taxon>
        <taxon>Betaproteobacteria</taxon>
        <taxon>Burkholderiales</taxon>
        <taxon>Alcaligenaceae</taxon>
        <taxon>Zwartia</taxon>
    </lineage>
</organism>
<evidence type="ECO:0000256" key="14">
    <source>
        <dbReference type="ARBA" id="ARBA00023136"/>
    </source>
</evidence>
<evidence type="ECO:0000256" key="11">
    <source>
        <dbReference type="ARBA" id="ARBA00022840"/>
    </source>
</evidence>
<keyword evidence="11" id="KW-0067">ATP-binding</keyword>
<evidence type="ECO:0000256" key="5">
    <source>
        <dbReference type="ARBA" id="ARBA00022519"/>
    </source>
</evidence>
<keyword evidence="5" id="KW-0997">Cell inner membrane</keyword>
<evidence type="ECO:0000256" key="7">
    <source>
        <dbReference type="ARBA" id="ARBA00022679"/>
    </source>
</evidence>
<keyword evidence="12 15" id="KW-1133">Transmembrane helix</keyword>
<keyword evidence="4" id="KW-1003">Cell membrane</keyword>
<dbReference type="Proteomes" id="UP000739565">
    <property type="component" value="Unassembled WGS sequence"/>
</dbReference>
<keyword evidence="10" id="KW-0418">Kinase</keyword>
<keyword evidence="7" id="KW-0808">Transferase</keyword>
<evidence type="ECO:0000256" key="12">
    <source>
        <dbReference type="ARBA" id="ARBA00022989"/>
    </source>
</evidence>
<keyword evidence="14 15" id="KW-0472">Membrane</keyword>
<dbReference type="SMART" id="SM00304">
    <property type="entry name" value="HAMP"/>
    <property type="match status" value="1"/>
</dbReference>
<dbReference type="EMBL" id="JAHXRI010000001">
    <property type="protein sequence ID" value="MBZ1349302.1"/>
    <property type="molecule type" value="Genomic_DNA"/>
</dbReference>
<feature type="domain" description="Histidine kinase" evidence="16">
    <location>
        <begin position="262"/>
        <end position="461"/>
    </location>
</feature>
<dbReference type="Pfam" id="PF00512">
    <property type="entry name" value="HisKA"/>
    <property type="match status" value="1"/>
</dbReference>
<dbReference type="Pfam" id="PF00672">
    <property type="entry name" value="HAMP"/>
    <property type="match status" value="1"/>
</dbReference>
<dbReference type="SMART" id="SM00387">
    <property type="entry name" value="HATPase_c"/>
    <property type="match status" value="1"/>
</dbReference>
<dbReference type="EC" id="2.7.13.3" evidence="3"/>
<evidence type="ECO:0000313" key="19">
    <source>
        <dbReference type="Proteomes" id="UP000739565"/>
    </source>
</evidence>
<evidence type="ECO:0000259" key="17">
    <source>
        <dbReference type="PROSITE" id="PS50885"/>
    </source>
</evidence>
<name>A0A953N812_9BURK</name>
<dbReference type="SUPFAM" id="SSF47384">
    <property type="entry name" value="Homodimeric domain of signal transducing histidine kinase"/>
    <property type="match status" value="1"/>
</dbReference>
<protein>
    <recommendedName>
        <fullName evidence="3">histidine kinase</fullName>
        <ecNumber evidence="3">2.7.13.3</ecNumber>
    </recommendedName>
</protein>
<keyword evidence="9" id="KW-0547">Nucleotide-binding</keyword>
<dbReference type="InterPro" id="IPR036097">
    <property type="entry name" value="HisK_dim/P_sf"/>
</dbReference>
<evidence type="ECO:0000256" key="1">
    <source>
        <dbReference type="ARBA" id="ARBA00000085"/>
    </source>
</evidence>
<comment type="caution">
    <text evidence="18">The sequence shown here is derived from an EMBL/GenBank/DDBJ whole genome shotgun (WGS) entry which is preliminary data.</text>
</comment>
<dbReference type="InterPro" id="IPR003661">
    <property type="entry name" value="HisK_dim/P_dom"/>
</dbReference>
<dbReference type="PRINTS" id="PR00344">
    <property type="entry name" value="BCTRLSENSOR"/>
</dbReference>
<keyword evidence="6" id="KW-0597">Phosphoprotein</keyword>
<dbReference type="GO" id="GO:0005524">
    <property type="term" value="F:ATP binding"/>
    <property type="evidence" value="ECO:0007669"/>
    <property type="project" value="UniProtKB-KW"/>
</dbReference>
<feature type="transmembrane region" description="Helical" evidence="15">
    <location>
        <begin position="178"/>
        <end position="201"/>
    </location>
</feature>
<dbReference type="GO" id="GO:0005886">
    <property type="term" value="C:plasma membrane"/>
    <property type="evidence" value="ECO:0007669"/>
    <property type="project" value="UniProtKB-SubCell"/>
</dbReference>
<dbReference type="PANTHER" id="PTHR44936:SF5">
    <property type="entry name" value="SENSOR HISTIDINE KINASE ENVZ"/>
    <property type="match status" value="1"/>
</dbReference>
<evidence type="ECO:0000256" key="4">
    <source>
        <dbReference type="ARBA" id="ARBA00022475"/>
    </source>
</evidence>
<dbReference type="InterPro" id="IPR050980">
    <property type="entry name" value="2C_sensor_his_kinase"/>
</dbReference>
<dbReference type="PANTHER" id="PTHR44936">
    <property type="entry name" value="SENSOR PROTEIN CREC"/>
    <property type="match status" value="1"/>
</dbReference>
<accession>A0A953N812</accession>
<evidence type="ECO:0000256" key="10">
    <source>
        <dbReference type="ARBA" id="ARBA00022777"/>
    </source>
</evidence>
<keyword evidence="13" id="KW-0902">Two-component regulatory system</keyword>
<dbReference type="PROSITE" id="PS50109">
    <property type="entry name" value="HIS_KIN"/>
    <property type="match status" value="1"/>
</dbReference>
<evidence type="ECO:0000256" key="2">
    <source>
        <dbReference type="ARBA" id="ARBA00004429"/>
    </source>
</evidence>
<comment type="catalytic activity">
    <reaction evidence="1">
        <text>ATP + protein L-histidine = ADP + protein N-phospho-L-histidine.</text>
        <dbReference type="EC" id="2.7.13.3"/>
    </reaction>
</comment>
<dbReference type="InterPro" id="IPR003594">
    <property type="entry name" value="HATPase_dom"/>
</dbReference>
<reference evidence="18" key="1">
    <citation type="submission" date="2021-07" db="EMBL/GenBank/DDBJ databases">
        <title>New genus and species of the family Alcaligenaceae.</title>
        <authorList>
            <person name="Hahn M.W."/>
        </authorList>
    </citation>
    <scope>NUCLEOTIDE SEQUENCE</scope>
    <source>
        <strain evidence="18">LF4-65</strain>
    </source>
</reference>
<dbReference type="CDD" id="cd00082">
    <property type="entry name" value="HisKA"/>
    <property type="match status" value="1"/>
</dbReference>
<dbReference type="InterPro" id="IPR036890">
    <property type="entry name" value="HATPase_C_sf"/>
</dbReference>
<dbReference type="AlphaFoldDB" id="A0A953N812"/>
<dbReference type="CDD" id="cd06225">
    <property type="entry name" value="HAMP"/>
    <property type="match status" value="1"/>
</dbReference>
<dbReference type="SUPFAM" id="SSF55874">
    <property type="entry name" value="ATPase domain of HSP90 chaperone/DNA topoisomerase II/histidine kinase"/>
    <property type="match status" value="1"/>
</dbReference>
<dbReference type="GO" id="GO:0000155">
    <property type="term" value="F:phosphorelay sensor kinase activity"/>
    <property type="evidence" value="ECO:0007669"/>
    <property type="project" value="InterPro"/>
</dbReference>
<evidence type="ECO:0000256" key="13">
    <source>
        <dbReference type="ARBA" id="ARBA00023012"/>
    </source>
</evidence>
<comment type="subcellular location">
    <subcellularLocation>
        <location evidence="2">Cell inner membrane</location>
        <topology evidence="2">Multi-pass membrane protein</topology>
    </subcellularLocation>
</comment>
<dbReference type="Gene3D" id="3.30.565.10">
    <property type="entry name" value="Histidine kinase-like ATPase, C-terminal domain"/>
    <property type="match status" value="1"/>
</dbReference>
<evidence type="ECO:0000313" key="18">
    <source>
        <dbReference type="EMBL" id="MBZ1349302.1"/>
    </source>
</evidence>
<evidence type="ECO:0000256" key="15">
    <source>
        <dbReference type="SAM" id="Phobius"/>
    </source>
</evidence>
<evidence type="ECO:0000256" key="8">
    <source>
        <dbReference type="ARBA" id="ARBA00022692"/>
    </source>
</evidence>
<sequence length="462" mass="51038">MRWLPRSLSGRLVIVFVGGLILAQLVSLSILLQDRGEFLARASGMQSVMRVVDILQLLDSSDASERDRIIRVLRSPQLKISLQASAVQVKREMLDPSAQETVFLSMLRHKLGSDREVWVNIRARTSAMPRGAPALEHGAHRVRTEGRGGSPVLVAHIRLQDGVWLSVDSTLEPQTMSWPYRALVSALVLLMAVIALAWFGVRWVTRPLKDFAQAAERLGENIDRAPLPEKGPTEVVSAARALNEMQARLSKYLSDRTRILTAMSHDLKTPITRMRLRAELLEHEVTQAKFKQDLAELEAMVSGTLDYMRGVQDGEPLQTTDINLLLKLLQTDSGELGHVVHIDGQAHSELLCRPQSLKRCLANLIENAVKYGEVAHVQITDSGQMLQIVIEDEGAGVAANELAMLFEPFYRVEGSRSRDTGGTGLGLSIARSIAVLHGGSLHAENTEHRGLRLTLRLPRASS</sequence>
<dbReference type="SMART" id="SM00388">
    <property type="entry name" value="HisKA"/>
    <property type="match status" value="1"/>
</dbReference>
<dbReference type="InterPro" id="IPR004358">
    <property type="entry name" value="Sig_transdc_His_kin-like_C"/>
</dbReference>